<evidence type="ECO:0000313" key="2">
    <source>
        <dbReference type="Proteomes" id="UP000287651"/>
    </source>
</evidence>
<name>A0A426Z994_ENSVE</name>
<dbReference type="Proteomes" id="UP000287651">
    <property type="component" value="Unassembled WGS sequence"/>
</dbReference>
<sequence>MRELCEVEDRAWADMYFASVVTRLKCIDSEDPLGPRWSAISGSSQFQIEGPLFEEYPWGALHPTMAKARNDRARLEGDVLSLIEATTFLEAELKVEGSKVMAAYKASRGFESGLEKMGRVSYEFGYRVTLKRLRGKYPELMIEQDPFVECPNNAKVEIDVNHPFDDSTSPEK</sequence>
<evidence type="ECO:0000313" key="1">
    <source>
        <dbReference type="EMBL" id="RRT60529.1"/>
    </source>
</evidence>
<dbReference type="AlphaFoldDB" id="A0A426Z994"/>
<dbReference type="EMBL" id="AMZH03007749">
    <property type="protein sequence ID" value="RRT60529.1"/>
    <property type="molecule type" value="Genomic_DNA"/>
</dbReference>
<protein>
    <submittedName>
        <fullName evidence="1">Uncharacterized protein</fullName>
    </submittedName>
</protein>
<proteinExistence type="predicted"/>
<organism evidence="1 2">
    <name type="scientific">Ensete ventricosum</name>
    <name type="common">Abyssinian banana</name>
    <name type="synonym">Musa ensete</name>
    <dbReference type="NCBI Taxonomy" id="4639"/>
    <lineage>
        <taxon>Eukaryota</taxon>
        <taxon>Viridiplantae</taxon>
        <taxon>Streptophyta</taxon>
        <taxon>Embryophyta</taxon>
        <taxon>Tracheophyta</taxon>
        <taxon>Spermatophyta</taxon>
        <taxon>Magnoliopsida</taxon>
        <taxon>Liliopsida</taxon>
        <taxon>Zingiberales</taxon>
        <taxon>Musaceae</taxon>
        <taxon>Ensete</taxon>
    </lineage>
</organism>
<gene>
    <name evidence="1" type="ORF">B296_00023146</name>
</gene>
<comment type="caution">
    <text evidence="1">The sequence shown here is derived from an EMBL/GenBank/DDBJ whole genome shotgun (WGS) entry which is preliminary data.</text>
</comment>
<reference evidence="1 2" key="1">
    <citation type="journal article" date="2014" name="Agronomy (Basel)">
        <title>A Draft Genome Sequence for Ensete ventricosum, the Drought-Tolerant Tree Against Hunger.</title>
        <authorList>
            <person name="Harrison J."/>
            <person name="Moore K.A."/>
            <person name="Paszkiewicz K."/>
            <person name="Jones T."/>
            <person name="Grant M."/>
            <person name="Ambacheew D."/>
            <person name="Muzemil S."/>
            <person name="Studholme D.J."/>
        </authorList>
    </citation>
    <scope>NUCLEOTIDE SEQUENCE [LARGE SCALE GENOMIC DNA]</scope>
</reference>
<accession>A0A426Z994</accession>